<evidence type="ECO:0000313" key="3">
    <source>
        <dbReference type="Proteomes" id="UP000011713"/>
    </source>
</evidence>
<name>M4C6B8_HYAAE</name>
<evidence type="ECO:0000313" key="2">
    <source>
        <dbReference type="EnsemblProtists" id="HpaP814650"/>
    </source>
</evidence>
<organism evidence="2 3">
    <name type="scientific">Hyaloperonospora arabidopsidis (strain Emoy2)</name>
    <name type="common">Downy mildew agent</name>
    <name type="synonym">Peronospora arabidopsidis</name>
    <dbReference type="NCBI Taxonomy" id="559515"/>
    <lineage>
        <taxon>Eukaryota</taxon>
        <taxon>Sar</taxon>
        <taxon>Stramenopiles</taxon>
        <taxon>Oomycota</taxon>
        <taxon>Peronosporomycetes</taxon>
        <taxon>Peronosporales</taxon>
        <taxon>Peronosporaceae</taxon>
        <taxon>Hyaloperonospora</taxon>
    </lineage>
</organism>
<dbReference type="VEuPathDB" id="FungiDB:HpaG814650"/>
<feature type="region of interest" description="Disordered" evidence="1">
    <location>
        <begin position="1"/>
        <end position="34"/>
    </location>
</feature>
<dbReference type="EnsemblProtists" id="HpaT814650">
    <property type="protein sequence ID" value="HpaP814650"/>
    <property type="gene ID" value="HpaG814650"/>
</dbReference>
<dbReference type="Proteomes" id="UP000011713">
    <property type="component" value="Unassembled WGS sequence"/>
</dbReference>
<dbReference type="AlphaFoldDB" id="M4C6B8"/>
<reference evidence="2" key="2">
    <citation type="submission" date="2015-06" db="UniProtKB">
        <authorList>
            <consortium name="EnsemblProtists"/>
        </authorList>
    </citation>
    <scope>IDENTIFICATION</scope>
    <source>
        <strain evidence="2">Emoy2</strain>
    </source>
</reference>
<sequence>MLVVHPSAVTEQLDHQDGRQVSEKDEPLGALGSRPQLIRAVSRPNIARTEGKHPENLPWAKWWVSCTRRRPSSWRSTSRSLSCRANRCWCAAAGVVQCVDRHAHYHVLHRGRLSGREREDDGEAEYVSIGSMRIDVASIESHIRDQWSAAGEYCNRLEANDQKSVIKEIAMYAIKLVEGLMNVKAERDENNLPLDHNPPPVMP</sequence>
<dbReference type="EMBL" id="ABWE02000904">
    <property type="status" value="NOT_ANNOTATED_CDS"/>
    <property type="molecule type" value="Genomic_DNA"/>
</dbReference>
<dbReference type="HOGENOM" id="CLU_1351145_0_0_1"/>
<reference evidence="3" key="1">
    <citation type="journal article" date="2010" name="Science">
        <title>Signatures of adaptation to obligate biotrophy in the Hyaloperonospora arabidopsidis genome.</title>
        <authorList>
            <person name="Baxter L."/>
            <person name="Tripathy S."/>
            <person name="Ishaque N."/>
            <person name="Boot N."/>
            <person name="Cabral A."/>
            <person name="Kemen E."/>
            <person name="Thines M."/>
            <person name="Ah-Fong A."/>
            <person name="Anderson R."/>
            <person name="Badejoko W."/>
            <person name="Bittner-Eddy P."/>
            <person name="Boore J.L."/>
            <person name="Chibucos M.C."/>
            <person name="Coates M."/>
            <person name="Dehal P."/>
            <person name="Delehaunty K."/>
            <person name="Dong S."/>
            <person name="Downton P."/>
            <person name="Dumas B."/>
            <person name="Fabro G."/>
            <person name="Fronick C."/>
            <person name="Fuerstenberg S.I."/>
            <person name="Fulton L."/>
            <person name="Gaulin E."/>
            <person name="Govers F."/>
            <person name="Hughes L."/>
            <person name="Humphray S."/>
            <person name="Jiang R.H."/>
            <person name="Judelson H."/>
            <person name="Kamoun S."/>
            <person name="Kyung K."/>
            <person name="Meijer H."/>
            <person name="Minx P."/>
            <person name="Morris P."/>
            <person name="Nelson J."/>
            <person name="Phuntumart V."/>
            <person name="Qutob D."/>
            <person name="Rehmany A."/>
            <person name="Rougon-Cardoso A."/>
            <person name="Ryden P."/>
            <person name="Torto-Alalibo T."/>
            <person name="Studholme D."/>
            <person name="Wang Y."/>
            <person name="Win J."/>
            <person name="Wood J."/>
            <person name="Clifton S.W."/>
            <person name="Rogers J."/>
            <person name="Van den Ackerveken G."/>
            <person name="Jones J.D."/>
            <person name="McDowell J.M."/>
            <person name="Beynon J."/>
            <person name="Tyler B.M."/>
        </authorList>
    </citation>
    <scope>NUCLEOTIDE SEQUENCE [LARGE SCALE GENOMIC DNA]</scope>
    <source>
        <strain evidence="3">Emoy2</strain>
    </source>
</reference>
<feature type="compositionally biased region" description="Basic and acidic residues" evidence="1">
    <location>
        <begin position="12"/>
        <end position="27"/>
    </location>
</feature>
<keyword evidence="3" id="KW-1185">Reference proteome</keyword>
<proteinExistence type="predicted"/>
<dbReference type="InParanoid" id="M4C6B8"/>
<protein>
    <submittedName>
        <fullName evidence="2">Uncharacterized protein</fullName>
    </submittedName>
</protein>
<accession>M4C6B8</accession>
<evidence type="ECO:0000256" key="1">
    <source>
        <dbReference type="SAM" id="MobiDB-lite"/>
    </source>
</evidence>